<dbReference type="Gene3D" id="2.60.120.260">
    <property type="entry name" value="Galactose-binding domain-like"/>
    <property type="match status" value="1"/>
</dbReference>
<reference evidence="7 8" key="1">
    <citation type="journal article" date="2008" name="PLoS Genet.">
        <title>Genomic islands in the pathogenic filamentous fungus Aspergillus fumigatus.</title>
        <authorList>
            <person name="Fedorova N.D."/>
            <person name="Khaldi N."/>
            <person name="Joardar V.S."/>
            <person name="Maiti R."/>
            <person name="Amedeo P."/>
            <person name="Anderson M.J."/>
            <person name="Crabtree J."/>
            <person name="Silva J.C."/>
            <person name="Badger J.H."/>
            <person name="Albarraq A."/>
            <person name="Angiuoli S."/>
            <person name="Bussey H."/>
            <person name="Bowyer P."/>
            <person name="Cotty P.J."/>
            <person name="Dyer P.S."/>
            <person name="Egan A."/>
            <person name="Galens K."/>
            <person name="Fraser-Liggett C.M."/>
            <person name="Haas B.J."/>
            <person name="Inman J.M."/>
            <person name="Kent R."/>
            <person name="Lemieux S."/>
            <person name="Malavazi I."/>
            <person name="Orvis J."/>
            <person name="Roemer T."/>
            <person name="Ronning C.M."/>
            <person name="Sundaram J.P."/>
            <person name="Sutton G."/>
            <person name="Turner G."/>
            <person name="Venter J.C."/>
            <person name="White O.R."/>
            <person name="Whitty B.R."/>
            <person name="Youngman P."/>
            <person name="Wolfe K.H."/>
            <person name="Goldman G.H."/>
            <person name="Wortman J.R."/>
            <person name="Jiang B."/>
            <person name="Denning D.W."/>
            <person name="Nierman W.C."/>
        </authorList>
    </citation>
    <scope>NUCLEOTIDE SEQUENCE [LARGE SCALE GENOMIC DNA]</scope>
    <source>
        <strain evidence="8">ATCC 1007 / CBS 513.65 / DSM 816 / NCTC 3887 / NRRL 1</strain>
    </source>
</reference>
<keyword evidence="3" id="KW-1133">Transmembrane helix</keyword>
<feature type="region of interest" description="Disordered" evidence="5">
    <location>
        <begin position="1"/>
        <end position="20"/>
    </location>
</feature>
<dbReference type="InterPro" id="IPR012919">
    <property type="entry name" value="SUN_dom"/>
</dbReference>
<evidence type="ECO:0000256" key="3">
    <source>
        <dbReference type="ARBA" id="ARBA00022989"/>
    </source>
</evidence>
<keyword evidence="4" id="KW-0472">Membrane</keyword>
<gene>
    <name evidence="7" type="ORF">ACLA_016130</name>
</gene>
<dbReference type="Pfam" id="PF07738">
    <property type="entry name" value="Sad1_UNC"/>
    <property type="match status" value="1"/>
</dbReference>
<feature type="compositionally biased region" description="Basic and acidic residues" evidence="5">
    <location>
        <begin position="498"/>
        <end position="512"/>
    </location>
</feature>
<dbReference type="HOGENOM" id="CLU_023584_1_0_1"/>
<dbReference type="RefSeq" id="XP_001274593.1">
    <property type="nucleotide sequence ID" value="XM_001274592.1"/>
</dbReference>
<dbReference type="PANTHER" id="PTHR12911:SF8">
    <property type="entry name" value="KLAROID PROTEIN-RELATED"/>
    <property type="match status" value="1"/>
</dbReference>
<dbReference type="AlphaFoldDB" id="A1CBP9"/>
<comment type="subcellular location">
    <subcellularLocation>
        <location evidence="1">Membrane</location>
    </subcellularLocation>
</comment>
<feature type="region of interest" description="Disordered" evidence="5">
    <location>
        <begin position="65"/>
        <end position="222"/>
    </location>
</feature>
<feature type="compositionally biased region" description="Basic and acidic residues" evidence="5">
    <location>
        <begin position="145"/>
        <end position="154"/>
    </location>
</feature>
<protein>
    <recommendedName>
        <fullName evidence="6">SUN domain-containing protein</fullName>
    </recommendedName>
</protein>
<dbReference type="STRING" id="344612.A1CBP9"/>
<name>A1CBP9_ASPCL</name>
<feature type="compositionally biased region" description="Basic and acidic residues" evidence="5">
    <location>
        <begin position="289"/>
        <end position="305"/>
    </location>
</feature>
<evidence type="ECO:0000256" key="5">
    <source>
        <dbReference type="SAM" id="MobiDB-lite"/>
    </source>
</evidence>
<dbReference type="InterPro" id="IPR045119">
    <property type="entry name" value="SUN1-5"/>
</dbReference>
<dbReference type="EMBL" id="DS027049">
    <property type="protein sequence ID" value="EAW13167.1"/>
    <property type="molecule type" value="Genomic_DNA"/>
</dbReference>
<dbReference type="OrthoDB" id="342281at2759"/>
<evidence type="ECO:0000256" key="2">
    <source>
        <dbReference type="ARBA" id="ARBA00022692"/>
    </source>
</evidence>
<feature type="region of interest" description="Disordered" evidence="5">
    <location>
        <begin position="236"/>
        <end position="322"/>
    </location>
</feature>
<feature type="region of interest" description="Disordered" evidence="5">
    <location>
        <begin position="26"/>
        <end position="50"/>
    </location>
</feature>
<dbReference type="Proteomes" id="UP000006701">
    <property type="component" value="Unassembled WGS sequence"/>
</dbReference>
<evidence type="ECO:0000256" key="4">
    <source>
        <dbReference type="ARBA" id="ARBA00023136"/>
    </source>
</evidence>
<feature type="compositionally biased region" description="Basic and acidic residues" evidence="5">
    <location>
        <begin position="75"/>
        <end position="99"/>
    </location>
</feature>
<keyword evidence="8" id="KW-1185">Reference proteome</keyword>
<dbReference type="GO" id="GO:0034993">
    <property type="term" value="C:meiotic nuclear membrane microtubule tethering complex"/>
    <property type="evidence" value="ECO:0007669"/>
    <property type="project" value="TreeGrafter"/>
</dbReference>
<feature type="domain" description="SUN" evidence="6">
    <location>
        <begin position="460"/>
        <end position="721"/>
    </location>
</feature>
<dbReference type="eggNOG" id="ENOG502SU65">
    <property type="taxonomic scope" value="Eukaryota"/>
</dbReference>
<keyword evidence="2" id="KW-0812">Transmembrane</keyword>
<dbReference type="OMA" id="CWCSAPR"/>
<dbReference type="GeneID" id="4706556"/>
<dbReference type="PANTHER" id="PTHR12911">
    <property type="entry name" value="SAD1/UNC-84-LIKE PROTEIN-RELATED"/>
    <property type="match status" value="1"/>
</dbReference>
<evidence type="ECO:0000259" key="6">
    <source>
        <dbReference type="PROSITE" id="PS51469"/>
    </source>
</evidence>
<evidence type="ECO:0000256" key="1">
    <source>
        <dbReference type="ARBA" id="ARBA00004370"/>
    </source>
</evidence>
<dbReference type="PROSITE" id="PS51469">
    <property type="entry name" value="SUN"/>
    <property type="match status" value="1"/>
</dbReference>
<sequence>MPPKRAGTRRAGATARSDVSIILGHSSPAVTNTPLPDVPTQPSWAYGSPAPAVLPRRLTAKQMGLAEVAESIDQTIREAQKRDQHNNPDESNEGSDRPHMKTRLRGRSMAANQSPVRRRAKREPTPDQVQLLEGLREATLSPNRGYREPQDQFERSTATPTPPIPHTLSTASSPTSQLLADPKYPSLPAGQLYPSPLQRVGSPARNDMPLENSTQSAGFDDNESVISWMVERDVHDDDLQRTSSNRYRNEPQGRNITAPPRRFSGLAFANETIHEEDEPDSRLSLSKARSREPTVESQARSEPRPDLNPSLEPQQPEPEVSTAPARTIIPHSFTKETSFQDSTVPLSEQSFTNEARSIPTARFIPNFSFGHPGKQALRIVGLMILTTLSLFTLYSFSDRIVELSRDIISWSPFHSQTPFIPLNTSDYEVVNHLNSQMVKLGAQVSSMSKELKTIKSEVHDVAAPTTVLEPVRTLPKKPNFLNINMGIIVDQHMTSPTIEDRRDHSDDPRPEENGPLAALLPWDDHGDCWCSAPRNGISQLALHLARGIVPEDVVVEHIPKHAAITPETAPKDMELWVRYTVDINTDSDLPSEAGSASWYSRHLDKLLSSFSSKSEAFEKEYQSPMLAGRFSLHDYIIGILRPAYSKEPETAYWNDTLLGPSFYRVSKWRYNIHGAHHIQENSLDVIIDQPDIRVDQVVFRVKSNWGANYTCLYRLKLHGHL</sequence>
<evidence type="ECO:0000313" key="8">
    <source>
        <dbReference type="Proteomes" id="UP000006701"/>
    </source>
</evidence>
<dbReference type="KEGG" id="act:ACLA_016130"/>
<organism evidence="7 8">
    <name type="scientific">Aspergillus clavatus (strain ATCC 1007 / CBS 513.65 / DSM 816 / NCTC 3887 / NRRL 1 / QM 1276 / 107)</name>
    <dbReference type="NCBI Taxonomy" id="344612"/>
    <lineage>
        <taxon>Eukaryota</taxon>
        <taxon>Fungi</taxon>
        <taxon>Dikarya</taxon>
        <taxon>Ascomycota</taxon>
        <taxon>Pezizomycotina</taxon>
        <taxon>Eurotiomycetes</taxon>
        <taxon>Eurotiomycetidae</taxon>
        <taxon>Eurotiales</taxon>
        <taxon>Aspergillaceae</taxon>
        <taxon>Aspergillus</taxon>
        <taxon>Aspergillus subgen. Fumigati</taxon>
    </lineage>
</organism>
<feature type="compositionally biased region" description="Polar residues" evidence="5">
    <location>
        <begin position="167"/>
        <end position="178"/>
    </location>
</feature>
<dbReference type="VEuPathDB" id="FungiDB:ACLA_016130"/>
<accession>A1CBP9</accession>
<dbReference type="GO" id="GO:0043495">
    <property type="term" value="F:protein-membrane adaptor activity"/>
    <property type="evidence" value="ECO:0007669"/>
    <property type="project" value="TreeGrafter"/>
</dbReference>
<proteinExistence type="predicted"/>
<feature type="region of interest" description="Disordered" evidence="5">
    <location>
        <begin position="494"/>
        <end position="515"/>
    </location>
</feature>
<evidence type="ECO:0000313" key="7">
    <source>
        <dbReference type="EMBL" id="EAW13167.1"/>
    </source>
</evidence>